<reference evidence="2 3" key="1">
    <citation type="submission" date="2019-07" db="EMBL/GenBank/DDBJ databases">
        <title>Whole genome shotgun sequence of Microvirga aerophila NBRC 106136.</title>
        <authorList>
            <person name="Hosoyama A."/>
            <person name="Uohara A."/>
            <person name="Ohji S."/>
            <person name="Ichikawa N."/>
        </authorList>
    </citation>
    <scope>NUCLEOTIDE SEQUENCE [LARGE SCALE GENOMIC DNA]</scope>
    <source>
        <strain evidence="2 3">NBRC 106136</strain>
    </source>
</reference>
<proteinExistence type="predicted"/>
<comment type="caution">
    <text evidence="2">The sequence shown here is derived from an EMBL/GenBank/DDBJ whole genome shotgun (WGS) entry which is preliminary data.</text>
</comment>
<dbReference type="EMBL" id="BJYU01000002">
    <property type="protein sequence ID" value="GEO12536.1"/>
    <property type="molecule type" value="Genomic_DNA"/>
</dbReference>
<protein>
    <submittedName>
        <fullName evidence="2">Uncharacterized protein</fullName>
    </submittedName>
</protein>
<feature type="transmembrane region" description="Helical" evidence="1">
    <location>
        <begin position="51"/>
        <end position="75"/>
    </location>
</feature>
<accession>A0A512BKP0</accession>
<evidence type="ECO:0000256" key="1">
    <source>
        <dbReference type="SAM" id="Phobius"/>
    </source>
</evidence>
<evidence type="ECO:0000313" key="2">
    <source>
        <dbReference type="EMBL" id="GEO12536.1"/>
    </source>
</evidence>
<name>A0A512BKP0_9HYPH</name>
<organism evidence="2 3">
    <name type="scientific">Microvirga aerophila</name>
    <dbReference type="NCBI Taxonomy" id="670291"/>
    <lineage>
        <taxon>Bacteria</taxon>
        <taxon>Pseudomonadati</taxon>
        <taxon>Pseudomonadota</taxon>
        <taxon>Alphaproteobacteria</taxon>
        <taxon>Hyphomicrobiales</taxon>
        <taxon>Methylobacteriaceae</taxon>
        <taxon>Microvirga</taxon>
    </lineage>
</organism>
<dbReference type="AlphaFoldDB" id="A0A512BKP0"/>
<keyword evidence="1" id="KW-1133">Transmembrane helix</keyword>
<feature type="transmembrane region" description="Helical" evidence="1">
    <location>
        <begin position="12"/>
        <end position="31"/>
    </location>
</feature>
<keyword evidence="1" id="KW-0472">Membrane</keyword>
<keyword evidence="1" id="KW-0812">Transmembrane</keyword>
<dbReference type="RefSeq" id="WP_114184446.1">
    <property type="nucleotide sequence ID" value="NZ_BJYU01000002.1"/>
</dbReference>
<sequence length="205" mass="23240">MSQTIRPILTALRWLFVLVFGAIIGEFFVRWADELGFYSAPHLRVTQAAAWLGWAIDTFYLRYVATFLAGLLFGWRIAFMARRQNQDDAAVPKEHLENLGQRSLLLAARIEKHLRTPPALQRGNPEDFMAEISAVLTSYEKLGIASPLIRPNVELTKFIAANSQCFRTLGPLIRDGHIEKARLFASEVNKRVLADLQLDVCTRKT</sequence>
<keyword evidence="3" id="KW-1185">Reference proteome</keyword>
<gene>
    <name evidence="2" type="ORF">MAE02_02320</name>
</gene>
<dbReference type="Proteomes" id="UP000321085">
    <property type="component" value="Unassembled WGS sequence"/>
</dbReference>
<evidence type="ECO:0000313" key="3">
    <source>
        <dbReference type="Proteomes" id="UP000321085"/>
    </source>
</evidence>